<organism evidence="11 12">
    <name type="scientific">Candidatus Accumulibacter phosphatis</name>
    <dbReference type="NCBI Taxonomy" id="327160"/>
    <lineage>
        <taxon>Bacteria</taxon>
        <taxon>Pseudomonadati</taxon>
        <taxon>Pseudomonadota</taxon>
        <taxon>Betaproteobacteria</taxon>
        <taxon>Candidatus Accumulibacter</taxon>
    </lineage>
</organism>
<evidence type="ECO:0000256" key="2">
    <source>
        <dbReference type="ARBA" id="ARBA00022519"/>
    </source>
</evidence>
<evidence type="ECO:0000313" key="12">
    <source>
        <dbReference type="Proteomes" id="UP000020077"/>
    </source>
</evidence>
<evidence type="ECO:0000256" key="8">
    <source>
        <dbReference type="RuleBase" id="RU003612"/>
    </source>
</evidence>
<proteinExistence type="inferred from homology"/>
<evidence type="ECO:0000259" key="10">
    <source>
        <dbReference type="SMART" id="SM00771"/>
    </source>
</evidence>
<comment type="subcellular location">
    <subcellularLocation>
        <location evidence="9">Cell inner membrane</location>
        <topology evidence="9">Single-pass type I membrane protein</topology>
    </subcellularLocation>
</comment>
<dbReference type="Proteomes" id="UP000020077">
    <property type="component" value="Unassembled WGS sequence"/>
</dbReference>
<comment type="caution">
    <text evidence="11">The sequence shown here is derived from an EMBL/GenBank/DDBJ whole genome shotgun (WGS) entry which is preliminary data.</text>
</comment>
<dbReference type="AlphaFoldDB" id="A0A080LTB8"/>
<keyword evidence="7 8" id="KW-0131">Cell cycle</keyword>
<keyword evidence="5" id="KW-1133">Transmembrane helix</keyword>
<name>A0A080LTB8_9PROT</name>
<evidence type="ECO:0000256" key="6">
    <source>
        <dbReference type="ARBA" id="ARBA00023136"/>
    </source>
</evidence>
<dbReference type="InterPro" id="IPR036765">
    <property type="entry name" value="ZipA_FtsZ-bd_C_sf"/>
</dbReference>
<evidence type="ECO:0000256" key="7">
    <source>
        <dbReference type="ARBA" id="ARBA00023306"/>
    </source>
</evidence>
<feature type="domain" description="ZipA C-terminal FtsZ-binding" evidence="10">
    <location>
        <begin position="2"/>
        <end position="118"/>
    </location>
</feature>
<keyword evidence="1 9" id="KW-1003">Cell membrane</keyword>
<dbReference type="GO" id="GO:0000917">
    <property type="term" value="P:division septum assembly"/>
    <property type="evidence" value="ECO:0007669"/>
    <property type="project" value="TreeGrafter"/>
</dbReference>
<dbReference type="GO" id="GO:0032153">
    <property type="term" value="C:cell division site"/>
    <property type="evidence" value="ECO:0007669"/>
    <property type="project" value="TreeGrafter"/>
</dbReference>
<dbReference type="GO" id="GO:0005886">
    <property type="term" value="C:plasma membrane"/>
    <property type="evidence" value="ECO:0007669"/>
    <property type="project" value="UniProtKB-SubCell"/>
</dbReference>
<dbReference type="Gene3D" id="3.30.1400.10">
    <property type="entry name" value="ZipA, C-terminal FtsZ-binding domain"/>
    <property type="match status" value="1"/>
</dbReference>
<dbReference type="SUPFAM" id="SSF64383">
    <property type="entry name" value="Cell-division protein ZipA, C-terminal domain"/>
    <property type="match status" value="1"/>
</dbReference>
<evidence type="ECO:0000256" key="3">
    <source>
        <dbReference type="ARBA" id="ARBA00022618"/>
    </source>
</evidence>
<evidence type="ECO:0000256" key="1">
    <source>
        <dbReference type="ARBA" id="ARBA00022475"/>
    </source>
</evidence>
<accession>A0A080LTB8</accession>
<dbReference type="InterPro" id="IPR007449">
    <property type="entry name" value="ZipA_FtsZ-bd_C"/>
</dbReference>
<evidence type="ECO:0000313" key="11">
    <source>
        <dbReference type="EMBL" id="KFB71653.1"/>
    </source>
</evidence>
<dbReference type="PANTHER" id="PTHR38685:SF1">
    <property type="entry name" value="CELL DIVISION PROTEIN ZIPA"/>
    <property type="match status" value="1"/>
</dbReference>
<keyword evidence="3 8" id="KW-0132">Cell division</keyword>
<keyword evidence="6 9" id="KW-0472">Membrane</keyword>
<comment type="function">
    <text evidence="8">Essential cell division protein that stabilizes the FtsZ protofilaments by cross-linking them and that serves as a cytoplasmic membrane anchor for the Z ring. Also required for the recruitment to the septal ring of downstream cell division proteins.</text>
</comment>
<reference evidence="11 12" key="1">
    <citation type="submission" date="2014-02" db="EMBL/GenBank/DDBJ databases">
        <title>Expanding our view of genomic diversity in Candidatus Accumulibacter clades.</title>
        <authorList>
            <person name="Skennerton C.T."/>
            <person name="Barr J.J."/>
            <person name="Slater F.R."/>
            <person name="Bond P.L."/>
            <person name="Tyson G.W."/>
        </authorList>
    </citation>
    <scope>NUCLEOTIDE SEQUENCE [LARGE SCALE GENOMIC DNA]</scope>
    <source>
        <strain evidence="12">BA-91</strain>
    </source>
</reference>
<gene>
    <name evidence="11" type="ORF">AW09_003212</name>
</gene>
<evidence type="ECO:0000256" key="4">
    <source>
        <dbReference type="ARBA" id="ARBA00022692"/>
    </source>
</evidence>
<evidence type="ECO:0000256" key="5">
    <source>
        <dbReference type="ARBA" id="ARBA00022989"/>
    </source>
</evidence>
<dbReference type="Pfam" id="PF04354">
    <property type="entry name" value="ZipA_C"/>
    <property type="match status" value="1"/>
</dbReference>
<evidence type="ECO:0000256" key="9">
    <source>
        <dbReference type="RuleBase" id="RU003613"/>
    </source>
</evidence>
<dbReference type="InterPro" id="IPR011919">
    <property type="entry name" value="Cell_div_ZipA"/>
</dbReference>
<dbReference type="EMBL" id="JDVG02000512">
    <property type="protein sequence ID" value="KFB71653.1"/>
    <property type="molecule type" value="Genomic_DNA"/>
</dbReference>
<dbReference type="SMART" id="SM00771">
    <property type="entry name" value="ZipA_C"/>
    <property type="match status" value="1"/>
</dbReference>
<dbReference type="PANTHER" id="PTHR38685">
    <property type="entry name" value="CELL DIVISION PROTEIN ZIPA"/>
    <property type="match status" value="1"/>
</dbReference>
<sequence length="142" mass="15632">MISQGQVFPGTKLRALAESAGMTIDPEGRFARFDDEGKLLFVLINQETQGFSAESMRTMTTHGVTFLLDVPRVANGDRVLIQMVELARRFADSLHGALVDDNRRPLSEGGIEPIRRQVVQYQTAMATRQLPAGGALALRLFS</sequence>
<comment type="similarity">
    <text evidence="8">Belongs to the ZipA family.</text>
</comment>
<keyword evidence="4 9" id="KW-0812">Transmembrane</keyword>
<keyword evidence="2 9" id="KW-0997">Cell inner membrane</keyword>
<protein>
    <recommendedName>
        <fullName evidence="8">Cell division protein ZipA</fullName>
    </recommendedName>
</protein>